<dbReference type="Proteomes" id="UP000008817">
    <property type="component" value="Chromosome"/>
</dbReference>
<dbReference type="AlphaFoldDB" id="B3PNQ4"/>
<dbReference type="HOGENOM" id="CLU_2651918_0_0_5"/>
<reference evidence="2 3" key="1">
    <citation type="submission" date="2008-04" db="EMBL/GenBank/DDBJ databases">
        <title>Genome diversity and DNA divergence of Rhizobium etli.</title>
        <authorList>
            <person name="Gonzalez V."/>
            <person name="Acosta J.L."/>
            <person name="Santamaria R.I."/>
            <person name="Bustos P."/>
            <person name="Hernandez-Gonzalez I.L."/>
            <person name="Fernandez J.L."/>
            <person name="Diaz R."/>
            <person name="Flores M."/>
            <person name="Mora J."/>
            <person name="Palacios R."/>
            <person name="Davila G."/>
        </authorList>
    </citation>
    <scope>NUCLEOTIDE SEQUENCE [LARGE SCALE GENOMIC DNA]</scope>
    <source>
        <strain evidence="2 3">CIAT 652</strain>
    </source>
</reference>
<gene>
    <name evidence="2" type="ordered locus">RHECIAT_CH0000626</name>
</gene>
<accession>B3PNQ4</accession>
<protein>
    <submittedName>
        <fullName evidence="2">Uncharacterized protein</fullName>
    </submittedName>
</protein>
<evidence type="ECO:0000313" key="3">
    <source>
        <dbReference type="Proteomes" id="UP000008817"/>
    </source>
</evidence>
<evidence type="ECO:0000256" key="1">
    <source>
        <dbReference type="SAM" id="MobiDB-lite"/>
    </source>
</evidence>
<evidence type="ECO:0000313" key="2">
    <source>
        <dbReference type="EMBL" id="ACE89617.1"/>
    </source>
</evidence>
<sequence length="76" mass="8071">MMTAPAGRFPSRPRSNAHLTAKSLPEAFDQPLGRWRSRVDDSTDAPGDLSRIIRLFSDCVTGGGKNGECLGAAGLL</sequence>
<proteinExistence type="predicted"/>
<name>B3PNQ4_RHIE6</name>
<feature type="region of interest" description="Disordered" evidence="1">
    <location>
        <begin position="1"/>
        <end position="20"/>
    </location>
</feature>
<dbReference type="KEGG" id="rec:RHECIAT_CH0000626"/>
<organism evidence="2 3">
    <name type="scientific">Rhizobium etli (strain CIAT 652)</name>
    <dbReference type="NCBI Taxonomy" id="491916"/>
    <lineage>
        <taxon>Bacteria</taxon>
        <taxon>Pseudomonadati</taxon>
        <taxon>Pseudomonadota</taxon>
        <taxon>Alphaproteobacteria</taxon>
        <taxon>Hyphomicrobiales</taxon>
        <taxon>Rhizobiaceae</taxon>
        <taxon>Rhizobium/Agrobacterium group</taxon>
        <taxon>Rhizobium</taxon>
    </lineage>
</organism>
<dbReference type="EMBL" id="CP001074">
    <property type="protein sequence ID" value="ACE89617.1"/>
    <property type="molecule type" value="Genomic_DNA"/>
</dbReference>